<gene>
    <name evidence="2" type="ORF">P174DRAFT_1436</name>
</gene>
<dbReference type="GeneID" id="36528463"/>
<feature type="signal peptide" evidence="1">
    <location>
        <begin position="1"/>
        <end position="17"/>
    </location>
</feature>
<feature type="chain" id="PRO_5014141782" evidence="1">
    <location>
        <begin position="18"/>
        <end position="78"/>
    </location>
</feature>
<organism evidence="2 3">
    <name type="scientific">Aspergillus novofumigatus (strain IBT 16806)</name>
    <dbReference type="NCBI Taxonomy" id="1392255"/>
    <lineage>
        <taxon>Eukaryota</taxon>
        <taxon>Fungi</taxon>
        <taxon>Dikarya</taxon>
        <taxon>Ascomycota</taxon>
        <taxon>Pezizomycotina</taxon>
        <taxon>Eurotiomycetes</taxon>
        <taxon>Eurotiomycetidae</taxon>
        <taxon>Eurotiales</taxon>
        <taxon>Aspergillaceae</taxon>
        <taxon>Aspergillus</taxon>
        <taxon>Aspergillus subgen. Fumigati</taxon>
    </lineage>
</organism>
<reference evidence="3" key="1">
    <citation type="journal article" date="2018" name="Proc. Natl. Acad. Sci. U.S.A.">
        <title>Linking secondary metabolites to gene clusters through genome sequencing of six diverse Aspergillus species.</title>
        <authorList>
            <person name="Kaerboelling I."/>
            <person name="Vesth T.C."/>
            <person name="Frisvad J.C."/>
            <person name="Nybo J.L."/>
            <person name="Theobald S."/>
            <person name="Kuo A."/>
            <person name="Bowyer P."/>
            <person name="Matsuda Y."/>
            <person name="Mondo S."/>
            <person name="Lyhne E.K."/>
            <person name="Kogle M.E."/>
            <person name="Clum A."/>
            <person name="Lipzen A."/>
            <person name="Salamov A."/>
            <person name="Ngan C.Y."/>
            <person name="Daum C."/>
            <person name="Chiniquy J."/>
            <person name="Barry K."/>
            <person name="LaButti K."/>
            <person name="Haridas S."/>
            <person name="Simmons B.A."/>
            <person name="Magnuson J.K."/>
            <person name="Mortensen U.H."/>
            <person name="Larsen T.O."/>
            <person name="Grigoriev I.V."/>
            <person name="Baker S.E."/>
            <person name="Andersen M.R."/>
        </authorList>
    </citation>
    <scope>NUCLEOTIDE SEQUENCE [LARGE SCALE GENOMIC DNA]</scope>
    <source>
        <strain evidence="3">IBT 16806</strain>
    </source>
</reference>
<keyword evidence="1" id="KW-0732">Signal</keyword>
<comment type="caution">
    <text evidence="2">The sequence shown here is derived from an EMBL/GenBank/DDBJ whole genome shotgun (WGS) entry which is preliminary data.</text>
</comment>
<dbReference type="AlphaFoldDB" id="A0A2I1CK67"/>
<dbReference type="Proteomes" id="UP000234474">
    <property type="component" value="Unassembled WGS sequence"/>
</dbReference>
<keyword evidence="3" id="KW-1185">Reference proteome</keyword>
<name>A0A2I1CK67_ASPN1</name>
<evidence type="ECO:0000313" key="3">
    <source>
        <dbReference type="Proteomes" id="UP000234474"/>
    </source>
</evidence>
<evidence type="ECO:0000256" key="1">
    <source>
        <dbReference type="SAM" id="SignalP"/>
    </source>
</evidence>
<protein>
    <submittedName>
        <fullName evidence="2">Uncharacterized protein</fullName>
    </submittedName>
</protein>
<dbReference type="EMBL" id="MSZS01000001">
    <property type="protein sequence ID" value="PKX97998.1"/>
    <property type="molecule type" value="Genomic_DNA"/>
</dbReference>
<evidence type="ECO:0000313" key="2">
    <source>
        <dbReference type="EMBL" id="PKX97998.1"/>
    </source>
</evidence>
<dbReference type="RefSeq" id="XP_024686593.1">
    <property type="nucleotide sequence ID" value="XM_024821137.1"/>
</dbReference>
<sequence length="78" mass="9032">MKIVYLSLLLSIIQVNPRVPRREFQIRAPTWRVSAPLTVSQLPSYRLTFKLRAHVPLTINLGSTPSCHYRFSLTLRLV</sequence>
<dbReference type="VEuPathDB" id="FungiDB:P174DRAFT_1436"/>
<accession>A0A2I1CK67</accession>
<proteinExistence type="predicted"/>